<reference evidence="6" key="1">
    <citation type="journal article" date="2018" name="Nat. Microbiol.">
        <title>Leveraging single-cell genomics to expand the fungal tree of life.</title>
        <authorList>
            <person name="Ahrendt S.R."/>
            <person name="Quandt C.A."/>
            <person name="Ciobanu D."/>
            <person name="Clum A."/>
            <person name="Salamov A."/>
            <person name="Andreopoulos B."/>
            <person name="Cheng J.F."/>
            <person name="Woyke T."/>
            <person name="Pelin A."/>
            <person name="Henrissat B."/>
            <person name="Reynolds N.K."/>
            <person name="Benny G.L."/>
            <person name="Smith M.E."/>
            <person name="James T.Y."/>
            <person name="Grigoriev I.V."/>
        </authorList>
    </citation>
    <scope>NUCLEOTIDE SEQUENCE [LARGE SCALE GENOMIC DNA]</scope>
</reference>
<dbReference type="Gene3D" id="2.60.40.1760">
    <property type="entry name" value="glycosyl hydrolase (family 31)"/>
    <property type="match status" value="1"/>
</dbReference>
<dbReference type="InterPro" id="IPR017853">
    <property type="entry name" value="GH"/>
</dbReference>
<comment type="similarity">
    <text evidence="1 2">Belongs to the glycosyl hydrolase 31 family.</text>
</comment>
<dbReference type="GO" id="GO:0005975">
    <property type="term" value="P:carbohydrate metabolic process"/>
    <property type="evidence" value="ECO:0007669"/>
    <property type="project" value="InterPro"/>
</dbReference>
<dbReference type="Gene3D" id="3.20.20.80">
    <property type="entry name" value="Glycosidases"/>
    <property type="match status" value="1"/>
</dbReference>
<protein>
    <submittedName>
        <fullName evidence="5">Glycosyl hydrolases family 31-domain-containing protein</fullName>
    </submittedName>
</protein>
<evidence type="ECO:0000313" key="5">
    <source>
        <dbReference type="EMBL" id="RKO91022.1"/>
    </source>
</evidence>
<organism evidence="5 6">
    <name type="scientific">Blyttiomyces helicus</name>
    <dbReference type="NCBI Taxonomy" id="388810"/>
    <lineage>
        <taxon>Eukaryota</taxon>
        <taxon>Fungi</taxon>
        <taxon>Fungi incertae sedis</taxon>
        <taxon>Chytridiomycota</taxon>
        <taxon>Chytridiomycota incertae sedis</taxon>
        <taxon>Chytridiomycetes</taxon>
        <taxon>Chytridiomycetes incertae sedis</taxon>
        <taxon>Blyttiomyces</taxon>
    </lineage>
</organism>
<gene>
    <name evidence="5" type="ORF">BDK51DRAFT_12961</name>
</gene>
<sequence>ILLHTQILTLRVHLSNGDLTLRWCTRGDGSESNRFAEDLPFRAYEYNRVAAHGGSGGASHHFRRRFPADLHYGLGERAAPLVLTGRRFRLEAVDALGYDPTRSDPLYKVVPMYITLDATSGAAHGIYYDSLAAGSLDLGAEIDALWGSYTVYRADAGPLDYYVFYGPSVEKCVETYASIVGRPAPPPRYALGYLASAMGYAEAENAQELIEAFPALCASHGIPCDVLHLSSGYTVDPANGARNVFTWNRTRFPDPQRMFQKLEQAGIKTVVNVKPWLLSCHPMYNQLAKERGFVWNPETNSPSTTRLWSAGEGTTTTGSYIDLTSPTGRAFWKREATHLLSLGAAGIWNDNNEMNIQDDLHTLAGAGPVGLVGRTLNTLHMAMASYEAMVEFDAGKRPFLISRAGAPGVQRFACQSWSGDNVSAWGTLRHNVAMGLNMGLSLFSGYGHDVGGFVGPRPSPELFVRWVQNGIFHPRFCIHSWKAEGITEPWMYPEVGGRYNFK</sequence>
<dbReference type="PANTHER" id="PTHR22762:SF165">
    <property type="entry name" value="PUTATIVE (AFU_ORTHOLOGUE AFUA_1G06560)-RELATED"/>
    <property type="match status" value="1"/>
</dbReference>
<keyword evidence="2" id="KW-0326">Glycosidase</keyword>
<feature type="non-terminal residue" evidence="5">
    <location>
        <position position="502"/>
    </location>
</feature>
<feature type="domain" description="Glycoside hydrolase family 31 N-terminal" evidence="4">
    <location>
        <begin position="60"/>
        <end position="137"/>
    </location>
</feature>
<evidence type="ECO:0000259" key="3">
    <source>
        <dbReference type="Pfam" id="PF01055"/>
    </source>
</evidence>
<dbReference type="PANTHER" id="PTHR22762">
    <property type="entry name" value="ALPHA-GLUCOSIDASE"/>
    <property type="match status" value="1"/>
</dbReference>
<evidence type="ECO:0000256" key="2">
    <source>
        <dbReference type="RuleBase" id="RU361185"/>
    </source>
</evidence>
<dbReference type="AlphaFoldDB" id="A0A4P9WF40"/>
<dbReference type="GO" id="GO:0030246">
    <property type="term" value="F:carbohydrate binding"/>
    <property type="evidence" value="ECO:0007669"/>
    <property type="project" value="InterPro"/>
</dbReference>
<dbReference type="SUPFAM" id="SSF51445">
    <property type="entry name" value="(Trans)glycosidases"/>
    <property type="match status" value="1"/>
</dbReference>
<dbReference type="CDD" id="cd06599">
    <property type="entry name" value="GH31_glycosidase_Aec37"/>
    <property type="match status" value="1"/>
</dbReference>
<keyword evidence="6" id="KW-1185">Reference proteome</keyword>
<accession>A0A4P9WF40</accession>
<name>A0A4P9WF40_9FUNG</name>
<feature type="non-terminal residue" evidence="5">
    <location>
        <position position="1"/>
    </location>
</feature>
<dbReference type="CDD" id="cd14752">
    <property type="entry name" value="GH31_N"/>
    <property type="match status" value="1"/>
</dbReference>
<dbReference type="SUPFAM" id="SSF74650">
    <property type="entry name" value="Galactose mutarotase-like"/>
    <property type="match status" value="1"/>
</dbReference>
<dbReference type="GO" id="GO:0004553">
    <property type="term" value="F:hydrolase activity, hydrolyzing O-glycosyl compounds"/>
    <property type="evidence" value="ECO:0007669"/>
    <property type="project" value="InterPro"/>
</dbReference>
<dbReference type="EMBL" id="KZ995266">
    <property type="protein sequence ID" value="RKO91022.1"/>
    <property type="molecule type" value="Genomic_DNA"/>
</dbReference>
<dbReference type="Pfam" id="PF13802">
    <property type="entry name" value="Gal_mutarotas_2"/>
    <property type="match status" value="1"/>
</dbReference>
<dbReference type="InterPro" id="IPR025887">
    <property type="entry name" value="Glyco_hydro_31_N_dom"/>
</dbReference>
<evidence type="ECO:0000256" key="1">
    <source>
        <dbReference type="ARBA" id="ARBA00007806"/>
    </source>
</evidence>
<dbReference type="InterPro" id="IPR011013">
    <property type="entry name" value="Gal_mutarotase_sf_dom"/>
</dbReference>
<dbReference type="Proteomes" id="UP000269721">
    <property type="component" value="Unassembled WGS sequence"/>
</dbReference>
<keyword evidence="2 5" id="KW-0378">Hydrolase</keyword>
<feature type="domain" description="Glycoside hydrolase family 31 TIM barrel" evidence="3">
    <location>
        <begin position="183"/>
        <end position="494"/>
    </location>
</feature>
<proteinExistence type="inferred from homology"/>
<evidence type="ECO:0000313" key="6">
    <source>
        <dbReference type="Proteomes" id="UP000269721"/>
    </source>
</evidence>
<evidence type="ECO:0000259" key="4">
    <source>
        <dbReference type="Pfam" id="PF13802"/>
    </source>
</evidence>
<dbReference type="Pfam" id="PF01055">
    <property type="entry name" value="Glyco_hydro_31_2nd"/>
    <property type="match status" value="1"/>
</dbReference>
<dbReference type="OrthoDB" id="5839090at2759"/>
<dbReference type="InterPro" id="IPR000322">
    <property type="entry name" value="Glyco_hydro_31_TIM"/>
</dbReference>